<dbReference type="PANTHER" id="PTHR13903">
    <property type="entry name" value="PIRIN-RELATED"/>
    <property type="match status" value="1"/>
</dbReference>
<sequence>MLLIAGKPLREPIVQYGPFVMNTREEIEQALRDFREDRLTA</sequence>
<proteinExistence type="predicted"/>
<dbReference type="PATRIC" id="fig|81035.3.peg.1653"/>
<dbReference type="Pfam" id="PF05726">
    <property type="entry name" value="Pirin_C"/>
    <property type="match status" value="1"/>
</dbReference>
<feature type="domain" description="Pirin C-terminal" evidence="1">
    <location>
        <begin position="1"/>
        <end position="39"/>
    </location>
</feature>
<evidence type="ECO:0000313" key="2">
    <source>
        <dbReference type="EMBL" id="KPC36788.1"/>
    </source>
</evidence>
<dbReference type="InterPro" id="IPR008778">
    <property type="entry name" value="Pirin_C_dom"/>
</dbReference>
<comment type="caution">
    <text evidence="2">The sequence shown here is derived from an EMBL/GenBank/DDBJ whole genome shotgun (WGS) entry which is preliminary data.</text>
</comment>
<dbReference type="EMBL" id="LGLN01000006">
    <property type="protein sequence ID" value="KPC36788.1"/>
    <property type="molecule type" value="Genomic_DNA"/>
</dbReference>
<dbReference type="SUPFAM" id="SSF51182">
    <property type="entry name" value="RmlC-like cupins"/>
    <property type="match status" value="1"/>
</dbReference>
<evidence type="ECO:0000313" key="3">
    <source>
        <dbReference type="Proteomes" id="UP000037891"/>
    </source>
</evidence>
<gene>
    <name evidence="2" type="ORF">ABJ99_1536</name>
</gene>
<name>A0A0N1JQC9_PSESX</name>
<dbReference type="InterPro" id="IPR012093">
    <property type="entry name" value="Pirin"/>
</dbReference>
<dbReference type="InterPro" id="IPR014710">
    <property type="entry name" value="RmlC-like_jellyroll"/>
</dbReference>
<protein>
    <recommendedName>
        <fullName evidence="1">Pirin C-terminal domain-containing protein</fullName>
    </recommendedName>
</protein>
<dbReference type="PANTHER" id="PTHR13903:SF8">
    <property type="entry name" value="PIRIN"/>
    <property type="match status" value="1"/>
</dbReference>
<reference evidence="2 3" key="1">
    <citation type="submission" date="2015-07" db="EMBL/GenBank/DDBJ databases">
        <authorList>
            <person name="Noorani M."/>
        </authorList>
    </citation>
    <scope>NUCLEOTIDE SEQUENCE [LARGE SCALE GENOMIC DNA]</scope>
    <source>
        <strain evidence="2 3">0788_9</strain>
    </source>
</reference>
<reference evidence="2 3" key="2">
    <citation type="submission" date="2015-10" db="EMBL/GenBank/DDBJ databases">
        <title>Comparative genomics and high-throughput reverse genetic screens identify a new phytobacterial MAMP and an Arabidopsis receptor required for immune elicitation.</title>
        <authorList>
            <person name="Mott G.A."/>
            <person name="Thakur S."/>
            <person name="Wang P.W."/>
            <person name="Desveaux D."/>
            <person name="Guttman D.S."/>
        </authorList>
    </citation>
    <scope>NUCLEOTIDE SEQUENCE [LARGE SCALE GENOMIC DNA]</scope>
    <source>
        <strain evidence="2 3">0788_9</strain>
    </source>
</reference>
<dbReference type="AlphaFoldDB" id="A0A0N1JQC9"/>
<dbReference type="Gene3D" id="2.60.120.10">
    <property type="entry name" value="Jelly Rolls"/>
    <property type="match status" value="1"/>
</dbReference>
<accession>A0A0N1JQC9</accession>
<evidence type="ECO:0000259" key="1">
    <source>
        <dbReference type="Pfam" id="PF05726"/>
    </source>
</evidence>
<organism evidence="2 3">
    <name type="scientific">Pseudomonas syringae pv. cilantro</name>
    <dbReference type="NCBI Taxonomy" id="81035"/>
    <lineage>
        <taxon>Bacteria</taxon>
        <taxon>Pseudomonadati</taxon>
        <taxon>Pseudomonadota</taxon>
        <taxon>Gammaproteobacteria</taxon>
        <taxon>Pseudomonadales</taxon>
        <taxon>Pseudomonadaceae</taxon>
        <taxon>Pseudomonas</taxon>
        <taxon>Pseudomonas syringae</taxon>
    </lineage>
</organism>
<dbReference type="InterPro" id="IPR011051">
    <property type="entry name" value="RmlC_Cupin_sf"/>
</dbReference>
<dbReference type="Proteomes" id="UP000037891">
    <property type="component" value="Unassembled WGS sequence"/>
</dbReference>